<gene>
    <name evidence="6" type="ORF">HLB35_07045</name>
</gene>
<evidence type="ECO:0000256" key="3">
    <source>
        <dbReference type="ARBA" id="ARBA00022801"/>
    </source>
</evidence>
<evidence type="ECO:0000256" key="4">
    <source>
        <dbReference type="ARBA" id="ARBA00022833"/>
    </source>
</evidence>
<dbReference type="EMBL" id="JABFHI010000002">
    <property type="protein sequence ID" value="NOG31586.1"/>
    <property type="molecule type" value="Genomic_DNA"/>
</dbReference>
<reference evidence="6 7" key="1">
    <citation type="submission" date="2020-05" db="EMBL/GenBank/DDBJ databases">
        <authorList>
            <person name="Ruan W."/>
            <person name="Jeon C.O."/>
            <person name="Chun B.H."/>
        </authorList>
    </citation>
    <scope>NUCLEOTIDE SEQUENCE [LARGE SCALE GENOMIC DNA]</scope>
    <source>
        <strain evidence="6 7">TBZ9</strain>
    </source>
</reference>
<dbReference type="InterPro" id="IPR003785">
    <property type="entry name" value="Creatininase/forma_Hydrolase"/>
</dbReference>
<dbReference type="Gene3D" id="3.40.50.10310">
    <property type="entry name" value="Creatininase"/>
    <property type="match status" value="1"/>
</dbReference>
<accession>A0A7Y3TWL9</accession>
<protein>
    <submittedName>
        <fullName evidence="6">Creatininase family protein</fullName>
    </submittedName>
</protein>
<dbReference type="PANTHER" id="PTHR35005:SF1">
    <property type="entry name" value="2-AMINO-5-FORMYLAMINO-6-RIBOSYLAMINOPYRIMIDIN-4(3H)-ONE 5'-MONOPHOSPHATE DEFORMYLASE"/>
    <property type="match status" value="1"/>
</dbReference>
<dbReference type="InterPro" id="IPR024087">
    <property type="entry name" value="Creatininase-like_sf"/>
</dbReference>
<comment type="similarity">
    <text evidence="5">Belongs to the creatininase superfamily.</text>
</comment>
<dbReference type="RefSeq" id="WP_171702026.1">
    <property type="nucleotide sequence ID" value="NZ_JABFHI010000002.1"/>
</dbReference>
<sequence>MHTDWSSLTTLELAEMARRSPIAVVVMGATEQHGHHLPLGTDTTIGLGLQAAMLDALPQELDIICLPAISVGASEEHSSFPGTLSLPARVAIDTLEAYGDSVARADIRRLMIINSHGGNKAVMDIAALALRKRHALQVIKATYTHLPPLEGALDADELRRGLHGGLLETAMMLHLAPDQVNMARARNALSEKPADNSLLNQEGAASLAWLAEDLAYDGIAGNATGATAELGKKLVHHYGCQLAKVILEAVARPLPATS</sequence>
<keyword evidence="3" id="KW-0378">Hydrolase</keyword>
<dbReference type="Proteomes" id="UP000588806">
    <property type="component" value="Unassembled WGS sequence"/>
</dbReference>
<dbReference type="PANTHER" id="PTHR35005">
    <property type="entry name" value="3-DEHYDRO-SCYLLO-INOSOSE HYDROLASE"/>
    <property type="match status" value="1"/>
</dbReference>
<evidence type="ECO:0000256" key="1">
    <source>
        <dbReference type="ARBA" id="ARBA00001947"/>
    </source>
</evidence>
<proteinExistence type="inferred from homology"/>
<dbReference type="Pfam" id="PF02633">
    <property type="entry name" value="Creatininase"/>
    <property type="match status" value="1"/>
</dbReference>
<evidence type="ECO:0000313" key="6">
    <source>
        <dbReference type="EMBL" id="NOG31586.1"/>
    </source>
</evidence>
<reference evidence="6 7" key="2">
    <citation type="submission" date="2020-06" db="EMBL/GenBank/DDBJ databases">
        <title>Halomonas songnenensis sp. nov., a moderately halophilic bacterium isolated from saline and alkaline soils.</title>
        <authorList>
            <person name="Jiang J."/>
            <person name="Pan Y."/>
        </authorList>
    </citation>
    <scope>NUCLEOTIDE SEQUENCE [LARGE SCALE GENOMIC DNA]</scope>
    <source>
        <strain evidence="6 7">TBZ9</strain>
    </source>
</reference>
<dbReference type="GO" id="GO:0009231">
    <property type="term" value="P:riboflavin biosynthetic process"/>
    <property type="evidence" value="ECO:0007669"/>
    <property type="project" value="TreeGrafter"/>
</dbReference>
<evidence type="ECO:0000256" key="5">
    <source>
        <dbReference type="ARBA" id="ARBA00024029"/>
    </source>
</evidence>
<keyword evidence="4" id="KW-0862">Zinc</keyword>
<name>A0A7Y3TWL9_9GAMM</name>
<evidence type="ECO:0000256" key="2">
    <source>
        <dbReference type="ARBA" id="ARBA00022723"/>
    </source>
</evidence>
<dbReference type="GO" id="GO:0016811">
    <property type="term" value="F:hydrolase activity, acting on carbon-nitrogen (but not peptide) bonds, in linear amides"/>
    <property type="evidence" value="ECO:0007669"/>
    <property type="project" value="TreeGrafter"/>
</dbReference>
<dbReference type="AlphaFoldDB" id="A0A7Y3TWL9"/>
<comment type="cofactor">
    <cofactor evidence="1">
        <name>Zn(2+)</name>
        <dbReference type="ChEBI" id="CHEBI:29105"/>
    </cofactor>
</comment>
<dbReference type="SUPFAM" id="SSF102215">
    <property type="entry name" value="Creatininase"/>
    <property type="match status" value="1"/>
</dbReference>
<evidence type="ECO:0000313" key="7">
    <source>
        <dbReference type="Proteomes" id="UP000588806"/>
    </source>
</evidence>
<comment type="caution">
    <text evidence="6">The sequence shown here is derived from an EMBL/GenBank/DDBJ whole genome shotgun (WGS) entry which is preliminary data.</text>
</comment>
<keyword evidence="2" id="KW-0479">Metal-binding</keyword>
<dbReference type="GO" id="GO:0046872">
    <property type="term" value="F:metal ion binding"/>
    <property type="evidence" value="ECO:0007669"/>
    <property type="project" value="UniProtKB-KW"/>
</dbReference>
<keyword evidence="7" id="KW-1185">Reference proteome</keyword>
<organism evidence="6 7">
    <name type="scientific">Vreelandella azerica</name>
    <dbReference type="NCBI Taxonomy" id="2732867"/>
    <lineage>
        <taxon>Bacteria</taxon>
        <taxon>Pseudomonadati</taxon>
        <taxon>Pseudomonadota</taxon>
        <taxon>Gammaproteobacteria</taxon>
        <taxon>Oceanospirillales</taxon>
        <taxon>Halomonadaceae</taxon>
        <taxon>Vreelandella</taxon>
    </lineage>
</organism>